<reference evidence="11" key="1">
    <citation type="submission" date="2017-01" db="EMBL/GenBank/DDBJ databases">
        <authorList>
            <person name="Varghese N."/>
            <person name="Submissions S."/>
        </authorList>
    </citation>
    <scope>NUCLEOTIDE SEQUENCE [LARGE SCALE GENOMIC DNA]</scope>
    <source>
        <strain evidence="11">ATCC 700103</strain>
    </source>
</reference>
<evidence type="ECO:0000313" key="10">
    <source>
        <dbReference type="EMBL" id="SIQ95780.1"/>
    </source>
</evidence>
<dbReference type="InterPro" id="IPR003593">
    <property type="entry name" value="AAA+_ATPase"/>
</dbReference>
<evidence type="ECO:0000256" key="2">
    <source>
        <dbReference type="ARBA" id="ARBA00005417"/>
    </source>
</evidence>
<dbReference type="Pfam" id="PF00005">
    <property type="entry name" value="ABC_tran"/>
    <property type="match status" value="1"/>
</dbReference>
<evidence type="ECO:0000256" key="7">
    <source>
        <dbReference type="ARBA" id="ARBA00022967"/>
    </source>
</evidence>
<evidence type="ECO:0000256" key="5">
    <source>
        <dbReference type="ARBA" id="ARBA00022741"/>
    </source>
</evidence>
<keyword evidence="6 10" id="KW-0067">ATP-binding</keyword>
<dbReference type="InterPro" id="IPR027417">
    <property type="entry name" value="P-loop_NTPase"/>
</dbReference>
<sequence length="278" mass="31596">MVESLQAILKVKNLNFSYPENKNNVLKNISFEILSKQKVVLLGPNGAGKTTLMNNILKINEPQNGKIFFKDNLLNHFEEDELRQSISYVFQNPDDQIFASTVQEDILFGPEQFSFPEHLKKNRFNQVVELLALKSILKRNPRNLSYGEKRKVALAGVLILEPDLILFDEPLAFLDPPTQQLFIDVLNQISANGKSIMIATHNLNFAAEWGEKFLLLNKNGELKVKENKNFFRTGVKNLGNSLTNSSKIFKGFAAENALPVTTKESRNFLKNLLDQKMI</sequence>
<protein>
    <submittedName>
        <fullName evidence="10">Cobalt/nickel transport system ATP-binding protein</fullName>
    </submittedName>
</protein>
<keyword evidence="3" id="KW-0813">Transport</keyword>
<evidence type="ECO:0000256" key="6">
    <source>
        <dbReference type="ARBA" id="ARBA00022840"/>
    </source>
</evidence>
<dbReference type="InterPro" id="IPR050095">
    <property type="entry name" value="ECF_ABC_transporter_ATP-bd"/>
</dbReference>
<dbReference type="Proteomes" id="UP000185669">
    <property type="component" value="Unassembled WGS sequence"/>
</dbReference>
<dbReference type="PANTHER" id="PTHR43553:SF24">
    <property type="entry name" value="ENERGY-COUPLING FACTOR TRANSPORTER ATP-BINDING PROTEIN ECFA1"/>
    <property type="match status" value="1"/>
</dbReference>
<keyword evidence="7" id="KW-1278">Translocase</keyword>
<dbReference type="CDD" id="cd03225">
    <property type="entry name" value="ABC_cobalt_CbiO_domain1"/>
    <property type="match status" value="1"/>
</dbReference>
<evidence type="ECO:0000256" key="4">
    <source>
        <dbReference type="ARBA" id="ARBA00022475"/>
    </source>
</evidence>
<dbReference type="InterPro" id="IPR017871">
    <property type="entry name" value="ABC_transporter-like_CS"/>
</dbReference>
<dbReference type="SMART" id="SM00382">
    <property type="entry name" value="AAA"/>
    <property type="match status" value="1"/>
</dbReference>
<name>A0A1N6X0K0_9FIRM</name>
<keyword evidence="5" id="KW-0547">Nucleotide-binding</keyword>
<dbReference type="STRING" id="56779.SAMN05421834_110117"/>
<evidence type="ECO:0000256" key="3">
    <source>
        <dbReference type="ARBA" id="ARBA00022448"/>
    </source>
</evidence>
<comment type="subcellular location">
    <subcellularLocation>
        <location evidence="1">Cell membrane</location>
        <topology evidence="1">Peripheral membrane protein</topology>
    </subcellularLocation>
</comment>
<dbReference type="InterPro" id="IPR003439">
    <property type="entry name" value="ABC_transporter-like_ATP-bd"/>
</dbReference>
<dbReference type="GO" id="GO:0016887">
    <property type="term" value="F:ATP hydrolysis activity"/>
    <property type="evidence" value="ECO:0007669"/>
    <property type="project" value="InterPro"/>
</dbReference>
<organism evidence="10 11">
    <name type="scientific">Halanaerobium kushneri</name>
    <dbReference type="NCBI Taxonomy" id="56779"/>
    <lineage>
        <taxon>Bacteria</taxon>
        <taxon>Bacillati</taxon>
        <taxon>Bacillota</taxon>
        <taxon>Clostridia</taxon>
        <taxon>Halanaerobiales</taxon>
        <taxon>Halanaerobiaceae</taxon>
        <taxon>Halanaerobium</taxon>
    </lineage>
</organism>
<evidence type="ECO:0000259" key="9">
    <source>
        <dbReference type="PROSITE" id="PS50893"/>
    </source>
</evidence>
<dbReference type="PANTHER" id="PTHR43553">
    <property type="entry name" value="HEAVY METAL TRANSPORTER"/>
    <property type="match status" value="1"/>
</dbReference>
<evidence type="ECO:0000313" key="11">
    <source>
        <dbReference type="Proteomes" id="UP000185669"/>
    </source>
</evidence>
<dbReference type="OrthoDB" id="9814634at2"/>
<dbReference type="RefSeq" id="WP_076544991.1">
    <property type="nucleotide sequence ID" value="NZ_FTNC01000010.1"/>
</dbReference>
<dbReference type="Gene3D" id="3.40.50.300">
    <property type="entry name" value="P-loop containing nucleotide triphosphate hydrolases"/>
    <property type="match status" value="1"/>
</dbReference>
<dbReference type="GO" id="GO:0005524">
    <property type="term" value="F:ATP binding"/>
    <property type="evidence" value="ECO:0007669"/>
    <property type="project" value="UniProtKB-KW"/>
</dbReference>
<comment type="similarity">
    <text evidence="2">Belongs to the ABC transporter superfamily.</text>
</comment>
<keyword evidence="11" id="KW-1185">Reference proteome</keyword>
<dbReference type="EMBL" id="FTNC01000010">
    <property type="protein sequence ID" value="SIQ95780.1"/>
    <property type="molecule type" value="Genomic_DNA"/>
</dbReference>
<dbReference type="PROSITE" id="PS50893">
    <property type="entry name" value="ABC_TRANSPORTER_2"/>
    <property type="match status" value="1"/>
</dbReference>
<evidence type="ECO:0000256" key="8">
    <source>
        <dbReference type="ARBA" id="ARBA00023136"/>
    </source>
</evidence>
<dbReference type="InterPro" id="IPR015856">
    <property type="entry name" value="ABC_transpr_CbiO/EcfA_su"/>
</dbReference>
<dbReference type="SUPFAM" id="SSF52540">
    <property type="entry name" value="P-loop containing nucleoside triphosphate hydrolases"/>
    <property type="match status" value="1"/>
</dbReference>
<keyword evidence="4" id="KW-1003">Cell membrane</keyword>
<keyword evidence="8" id="KW-0472">Membrane</keyword>
<accession>A0A1N6X0K0</accession>
<dbReference type="AlphaFoldDB" id="A0A1N6X0K0"/>
<evidence type="ECO:0000256" key="1">
    <source>
        <dbReference type="ARBA" id="ARBA00004202"/>
    </source>
</evidence>
<feature type="domain" description="ABC transporter" evidence="9">
    <location>
        <begin position="9"/>
        <end position="243"/>
    </location>
</feature>
<dbReference type="GO" id="GO:0043190">
    <property type="term" value="C:ATP-binding cassette (ABC) transporter complex"/>
    <property type="evidence" value="ECO:0007669"/>
    <property type="project" value="TreeGrafter"/>
</dbReference>
<gene>
    <name evidence="10" type="ORF">SAMN05421834_110117</name>
</gene>
<proteinExistence type="inferred from homology"/>
<dbReference type="PROSITE" id="PS00211">
    <property type="entry name" value="ABC_TRANSPORTER_1"/>
    <property type="match status" value="1"/>
</dbReference>
<dbReference type="GO" id="GO:0042626">
    <property type="term" value="F:ATPase-coupled transmembrane transporter activity"/>
    <property type="evidence" value="ECO:0007669"/>
    <property type="project" value="TreeGrafter"/>
</dbReference>